<dbReference type="EMBL" id="AAVL02000035">
    <property type="protein sequence ID" value="EDM51020.1"/>
    <property type="molecule type" value="Genomic_DNA"/>
</dbReference>
<dbReference type="HOGENOM" id="CLU_3118003_0_0_9"/>
<gene>
    <name evidence="1" type="ORF">EUBVEN_01803</name>
</gene>
<reference evidence="1 2" key="2">
    <citation type="submission" date="2007-04" db="EMBL/GenBank/DDBJ databases">
        <title>Draft genome sequence of Eubacterium ventriosum (ATCC 27560).</title>
        <authorList>
            <person name="Sudarsanam P."/>
            <person name="Ley R."/>
            <person name="Guruge J."/>
            <person name="Turnbaugh P.J."/>
            <person name="Mahowald M."/>
            <person name="Liep D."/>
            <person name="Gordon J."/>
        </authorList>
    </citation>
    <scope>NUCLEOTIDE SEQUENCE [LARGE SCALE GENOMIC DNA]</scope>
    <source>
        <strain evidence="1 2">ATCC 27560</strain>
    </source>
</reference>
<organism evidence="1 2">
    <name type="scientific">Eubacterium ventriosum ATCC 27560</name>
    <dbReference type="NCBI Taxonomy" id="411463"/>
    <lineage>
        <taxon>Bacteria</taxon>
        <taxon>Bacillati</taxon>
        <taxon>Bacillota</taxon>
        <taxon>Clostridia</taxon>
        <taxon>Eubacteriales</taxon>
        <taxon>Eubacteriaceae</taxon>
        <taxon>Eubacterium</taxon>
    </lineage>
</organism>
<sequence>MVKEYFFCKKYKKQIEAKAKKIYEKQMVTGVVAPYHCNYKVLESVADTYK</sequence>
<reference evidence="1 2" key="1">
    <citation type="submission" date="2007-03" db="EMBL/GenBank/DDBJ databases">
        <authorList>
            <person name="Fulton L."/>
            <person name="Clifton S."/>
            <person name="Fulton B."/>
            <person name="Xu J."/>
            <person name="Minx P."/>
            <person name="Pepin K.H."/>
            <person name="Johnson M."/>
            <person name="Thiruvilangam P."/>
            <person name="Bhonagiri V."/>
            <person name="Nash W.E."/>
            <person name="Mardis E.R."/>
            <person name="Wilson R.K."/>
        </authorList>
    </citation>
    <scope>NUCLEOTIDE SEQUENCE [LARGE SCALE GENOMIC DNA]</scope>
    <source>
        <strain evidence="1 2">ATCC 27560</strain>
    </source>
</reference>
<protein>
    <submittedName>
        <fullName evidence="1">Uncharacterized protein</fullName>
    </submittedName>
</protein>
<accession>A5Z7W3</accession>
<dbReference type="GO" id="GO:0003723">
    <property type="term" value="F:RNA binding"/>
    <property type="evidence" value="ECO:0007669"/>
    <property type="project" value="InterPro"/>
</dbReference>
<dbReference type="Pfam" id="PF13958">
    <property type="entry name" value="ToxN_toxin"/>
    <property type="match status" value="1"/>
</dbReference>
<name>A5Z7W3_9FIRM</name>
<comment type="caution">
    <text evidence="1">The sequence shown here is derived from an EMBL/GenBank/DDBJ whole genome shotgun (WGS) entry which is preliminary data.</text>
</comment>
<dbReference type="AlphaFoldDB" id="A5Z7W3"/>
<dbReference type="STRING" id="411463.EUBVEN_01803"/>
<dbReference type="InterPro" id="IPR025911">
    <property type="entry name" value="ToxN/AbiQ_toxin"/>
</dbReference>
<dbReference type="InterPro" id="IPR053735">
    <property type="entry name" value="Type_III_TA_endoRNase"/>
</dbReference>
<dbReference type="Proteomes" id="UP000006000">
    <property type="component" value="Unassembled WGS sequence"/>
</dbReference>
<dbReference type="GO" id="GO:0004521">
    <property type="term" value="F:RNA endonuclease activity"/>
    <property type="evidence" value="ECO:0007669"/>
    <property type="project" value="InterPro"/>
</dbReference>
<proteinExistence type="predicted"/>
<dbReference type="Gene3D" id="3.10.129.130">
    <property type="match status" value="1"/>
</dbReference>
<evidence type="ECO:0000313" key="1">
    <source>
        <dbReference type="EMBL" id="EDM51020.1"/>
    </source>
</evidence>
<evidence type="ECO:0000313" key="2">
    <source>
        <dbReference type="Proteomes" id="UP000006000"/>
    </source>
</evidence>